<dbReference type="Gene3D" id="3.10.110.10">
    <property type="entry name" value="Ubiquitin Conjugating Enzyme"/>
    <property type="match status" value="1"/>
</dbReference>
<feature type="domain" description="UBC core" evidence="2">
    <location>
        <begin position="52"/>
        <end position="202"/>
    </location>
</feature>
<dbReference type="PANTHER" id="PTHR24067">
    <property type="entry name" value="UBIQUITIN-CONJUGATING ENZYME E2"/>
    <property type="match status" value="1"/>
</dbReference>
<dbReference type="SUPFAM" id="SSF54495">
    <property type="entry name" value="UBC-like"/>
    <property type="match status" value="1"/>
</dbReference>
<evidence type="ECO:0000313" key="3">
    <source>
        <dbReference type="EMBL" id="KAF2880346.1"/>
    </source>
</evidence>
<feature type="region of interest" description="Disordered" evidence="1">
    <location>
        <begin position="239"/>
        <end position="270"/>
    </location>
</feature>
<sequence>MLHATIRSTKGDSNEPFTRQGSLRRVLPSEHNKENIFGRQNEDINMFYKIVHQEYIILAEYKMLVSENLKGIYVIPSKENSFVWFGVIFVRSGLYEDGVFRFNIILPESFPDGEHPKVIFQSEVYHPVINQDTNELYLLNGFPVWNKGEQHIWQIVKYIYWNFHNFDASLAHSTNEDAVDLYRNNIEAYTEKVKQCVKLSQDHLYDPAPTTDKHYIVFEKYVPEVHDPVRAEMISQGNEDHSTVTGHSWVTPGSFKPLSRAPSPTFESET</sequence>
<proteinExistence type="predicted"/>
<evidence type="ECO:0000313" key="4">
    <source>
        <dbReference type="Proteomes" id="UP000801492"/>
    </source>
</evidence>
<dbReference type="OrthoDB" id="5596422at2759"/>
<evidence type="ECO:0000256" key="1">
    <source>
        <dbReference type="SAM" id="MobiDB-lite"/>
    </source>
</evidence>
<organism evidence="3 4">
    <name type="scientific">Ignelater luminosus</name>
    <name type="common">Cucubano</name>
    <name type="synonym">Pyrophorus luminosus</name>
    <dbReference type="NCBI Taxonomy" id="2038154"/>
    <lineage>
        <taxon>Eukaryota</taxon>
        <taxon>Metazoa</taxon>
        <taxon>Ecdysozoa</taxon>
        <taxon>Arthropoda</taxon>
        <taxon>Hexapoda</taxon>
        <taxon>Insecta</taxon>
        <taxon>Pterygota</taxon>
        <taxon>Neoptera</taxon>
        <taxon>Endopterygota</taxon>
        <taxon>Coleoptera</taxon>
        <taxon>Polyphaga</taxon>
        <taxon>Elateriformia</taxon>
        <taxon>Elateroidea</taxon>
        <taxon>Elateridae</taxon>
        <taxon>Agrypninae</taxon>
        <taxon>Pyrophorini</taxon>
        <taxon>Ignelater</taxon>
    </lineage>
</organism>
<dbReference type="PROSITE" id="PS50127">
    <property type="entry name" value="UBC_2"/>
    <property type="match status" value="1"/>
</dbReference>
<keyword evidence="4" id="KW-1185">Reference proteome</keyword>
<dbReference type="CDD" id="cd23814">
    <property type="entry name" value="UEV_AKTIP"/>
    <property type="match status" value="1"/>
</dbReference>
<dbReference type="Proteomes" id="UP000801492">
    <property type="component" value="Unassembled WGS sequence"/>
</dbReference>
<reference evidence="3" key="1">
    <citation type="submission" date="2019-08" db="EMBL/GenBank/DDBJ databases">
        <title>The genome of the North American firefly Photinus pyralis.</title>
        <authorList>
            <consortium name="Photinus pyralis genome working group"/>
            <person name="Fallon T.R."/>
            <person name="Sander Lower S.E."/>
            <person name="Weng J.-K."/>
        </authorList>
    </citation>
    <scope>NUCLEOTIDE SEQUENCE</scope>
    <source>
        <strain evidence="3">TRF0915ILg1</strain>
        <tissue evidence="3">Whole body</tissue>
    </source>
</reference>
<protein>
    <recommendedName>
        <fullName evidence="2">UBC core domain-containing protein</fullName>
    </recommendedName>
</protein>
<dbReference type="InterPro" id="IPR000608">
    <property type="entry name" value="UBC"/>
</dbReference>
<name>A0A8K0C7Q0_IGNLU</name>
<dbReference type="InterPro" id="IPR050113">
    <property type="entry name" value="Ub_conjugating_enzyme"/>
</dbReference>
<gene>
    <name evidence="3" type="ORF">ILUMI_25834</name>
</gene>
<comment type="caution">
    <text evidence="3">The sequence shown here is derived from an EMBL/GenBank/DDBJ whole genome shotgun (WGS) entry which is preliminary data.</text>
</comment>
<dbReference type="SMART" id="SM00212">
    <property type="entry name" value="UBCc"/>
    <property type="match status" value="1"/>
</dbReference>
<dbReference type="AlphaFoldDB" id="A0A8K0C7Q0"/>
<evidence type="ECO:0000259" key="2">
    <source>
        <dbReference type="PROSITE" id="PS50127"/>
    </source>
</evidence>
<accession>A0A8K0C7Q0</accession>
<dbReference type="InterPro" id="IPR016135">
    <property type="entry name" value="UBQ-conjugating_enzyme/RWD"/>
</dbReference>
<dbReference type="EMBL" id="VTPC01090981">
    <property type="protein sequence ID" value="KAF2880346.1"/>
    <property type="molecule type" value="Genomic_DNA"/>
</dbReference>
<dbReference type="Pfam" id="PF00179">
    <property type="entry name" value="UQ_con"/>
    <property type="match status" value="1"/>
</dbReference>